<evidence type="ECO:0000313" key="2">
    <source>
        <dbReference type="Proteomes" id="UP000823922"/>
    </source>
</evidence>
<dbReference type="InterPro" id="IPR010298">
    <property type="entry name" value="YacP-like"/>
</dbReference>
<organism evidence="1 2">
    <name type="scientific">Candidatus Eisenbergiella intestinigallinarum</name>
    <dbReference type="NCBI Taxonomy" id="2838549"/>
    <lineage>
        <taxon>Bacteria</taxon>
        <taxon>Bacillati</taxon>
        <taxon>Bacillota</taxon>
        <taxon>Clostridia</taxon>
        <taxon>Lachnospirales</taxon>
        <taxon>Lachnospiraceae</taxon>
        <taxon>Eisenbergiella</taxon>
    </lineage>
</organism>
<protein>
    <submittedName>
        <fullName evidence="1">NYN domain-containing protein</fullName>
    </submittedName>
</protein>
<dbReference type="PANTHER" id="PTHR34547">
    <property type="entry name" value="YACP-LIKE NYN DOMAIN PROTEIN"/>
    <property type="match status" value="1"/>
</dbReference>
<comment type="caution">
    <text evidence="1">The sequence shown here is derived from an EMBL/GenBank/DDBJ whole genome shotgun (WGS) entry which is preliminary data.</text>
</comment>
<sequence length="132" mass="15171">YQGTAGCQVIVVFDAYRVQGHETEVLDYHNIHVVYTKEAETADQYIEKFTHENGAKYDITVATSDGLEQIIIRGQGCRLLSARDLKEEIRLASERLRGDYLENQRTQKNYLLDSLSEEQKKQLAEMAERTAE</sequence>
<dbReference type="EMBL" id="DWVS01000259">
    <property type="protein sequence ID" value="HJC88373.1"/>
    <property type="molecule type" value="Genomic_DNA"/>
</dbReference>
<reference evidence="1" key="1">
    <citation type="journal article" date="2021" name="PeerJ">
        <title>Extensive microbial diversity within the chicken gut microbiome revealed by metagenomics and culture.</title>
        <authorList>
            <person name="Gilroy R."/>
            <person name="Ravi A."/>
            <person name="Getino M."/>
            <person name="Pursley I."/>
            <person name="Horton D.L."/>
            <person name="Alikhan N.F."/>
            <person name="Baker D."/>
            <person name="Gharbi K."/>
            <person name="Hall N."/>
            <person name="Watson M."/>
            <person name="Adriaenssens E.M."/>
            <person name="Foster-Nyarko E."/>
            <person name="Jarju S."/>
            <person name="Secka A."/>
            <person name="Antonio M."/>
            <person name="Oren A."/>
            <person name="Chaudhuri R.R."/>
            <person name="La Ragione R."/>
            <person name="Hildebrand F."/>
            <person name="Pallen M.J."/>
        </authorList>
    </citation>
    <scope>NUCLEOTIDE SEQUENCE</scope>
    <source>
        <strain evidence="1">ChiBcec1-1630</strain>
    </source>
</reference>
<gene>
    <name evidence="1" type="ORF">H9926_10195</name>
</gene>
<dbReference type="Proteomes" id="UP000823922">
    <property type="component" value="Unassembled WGS sequence"/>
</dbReference>
<evidence type="ECO:0000313" key="1">
    <source>
        <dbReference type="EMBL" id="HJC88373.1"/>
    </source>
</evidence>
<proteinExistence type="predicted"/>
<dbReference type="Pfam" id="PF05991">
    <property type="entry name" value="NYN_YacP"/>
    <property type="match status" value="1"/>
</dbReference>
<feature type="non-terminal residue" evidence="1">
    <location>
        <position position="1"/>
    </location>
</feature>
<reference evidence="1" key="2">
    <citation type="submission" date="2021-04" db="EMBL/GenBank/DDBJ databases">
        <authorList>
            <person name="Gilroy R."/>
        </authorList>
    </citation>
    <scope>NUCLEOTIDE SEQUENCE</scope>
    <source>
        <strain evidence="1">ChiBcec1-1630</strain>
    </source>
</reference>
<accession>A0A9D2QLN9</accession>
<dbReference type="AlphaFoldDB" id="A0A9D2QLN9"/>
<dbReference type="PANTHER" id="PTHR34547:SF1">
    <property type="entry name" value="YACP-LIKE NYN DOMAIN PROTEIN"/>
    <property type="match status" value="1"/>
</dbReference>
<name>A0A9D2QLN9_9FIRM</name>